<dbReference type="STRING" id="1276227.SCHRY_v1c02600"/>
<keyword evidence="2" id="KW-1185">Reference proteome</keyword>
<dbReference type="PATRIC" id="fig|1276227.3.peg.259"/>
<dbReference type="HOGENOM" id="CLU_409324_0_0_14"/>
<name>R4UFC9_9MOLU</name>
<dbReference type="eggNOG" id="ENOG502ZI7U">
    <property type="taxonomic scope" value="Bacteria"/>
</dbReference>
<dbReference type="Proteomes" id="UP000013964">
    <property type="component" value="Chromosome"/>
</dbReference>
<proteinExistence type="predicted"/>
<dbReference type="RefSeq" id="WP_016338671.1">
    <property type="nucleotide sequence ID" value="NC_021280.1"/>
</dbReference>
<gene>
    <name evidence="1" type="ORF">SCHRY_v1c02600</name>
</gene>
<dbReference type="OrthoDB" id="407947at2"/>
<dbReference type="KEGG" id="scr:SCHRY_v1c02600"/>
<evidence type="ECO:0000313" key="2">
    <source>
        <dbReference type="Proteomes" id="UP000013964"/>
    </source>
</evidence>
<dbReference type="EMBL" id="CP005077">
    <property type="protein sequence ID" value="AGM24845.1"/>
    <property type="molecule type" value="Genomic_DNA"/>
</dbReference>
<evidence type="ECO:0000313" key="1">
    <source>
        <dbReference type="EMBL" id="AGM24845.1"/>
    </source>
</evidence>
<accession>R4UFC9</accession>
<dbReference type="AlphaFoldDB" id="R4UFC9"/>
<sequence length="671" mass="78409">MTNDYNTQKLRFWAKNPRYTNSNDVSFNNIGIEDFDEYGNDIYQQNIEEYYKKFLKNQRMIDKLYELVESISKGFEPNIDEILVTKSPYLESNNIKDVDGTDIFYVLEGNRRLFALHLLSNIGISREVLEKYISSNLYLKFEKIFEQSSNLDFSIIECKIYNVSGRQDSEIWKVLNSRHFGNRKGKLNWPRGLVLSSINNEVVKFRNKNNIKNNEKLNQNEFDELWITVETFTGKKINELDFKGALWSLKCINTYNEFRPQNKILLEMTDDQISSEEDDILSEDANEINGNLISSKPFSVSSLELAFNTIKVLNSEGYPQSLKKQINLNIDIYSWKIDSNLNESIFAQVCIYLVESILNGKLNTRKFKAEYILELQELLGITSVGDAKELVNSSNSSRIRFSQVSIEAIKTLREDNIIFADSNEKRIYFEIKHNILPEVDKIYSIAIELEKRINLINDKMFFSLIYIWTKEFKSLIHSRAYVETKYYPFLLVSSLLRSTSELVQNIIVIFEPSIINDFKTKYSNYSPTWFKNHYGQHILDVINNNELKKEIEENYCRNGCEGKIILSIMNKSSANEILSFLKKLKISLKQKYGTFISRNENQIDTLLTSFANFISWSSNTIYLNRIIHKNHYIFDVVNDTGITTITSELKTNLEIVFSFLQLVLDYFKQSV</sequence>
<protein>
    <submittedName>
        <fullName evidence="1">Uncharacterized protein</fullName>
    </submittedName>
</protein>
<reference evidence="1 2" key="1">
    <citation type="journal article" date="2013" name="Genome Biol. Evol.">
        <title>Complete genomes of two dipteran-associated spiroplasmas provided insights into the origin, dynamics, and impacts of viral invasion in spiroplasma.</title>
        <authorList>
            <person name="Ku C."/>
            <person name="Lo W.S."/>
            <person name="Chen L.L."/>
            <person name="Kuo C.H."/>
        </authorList>
    </citation>
    <scope>NUCLEOTIDE SEQUENCE [LARGE SCALE GENOMIC DNA]</scope>
    <source>
        <strain evidence="1 2">DF-1</strain>
    </source>
</reference>
<organism evidence="1 2">
    <name type="scientific">Spiroplasma chrysopicola DF-1</name>
    <dbReference type="NCBI Taxonomy" id="1276227"/>
    <lineage>
        <taxon>Bacteria</taxon>
        <taxon>Bacillati</taxon>
        <taxon>Mycoplasmatota</taxon>
        <taxon>Mollicutes</taxon>
        <taxon>Entomoplasmatales</taxon>
        <taxon>Spiroplasmataceae</taxon>
        <taxon>Spiroplasma</taxon>
    </lineage>
</organism>